<dbReference type="RefSeq" id="XP_016605781.1">
    <property type="nucleotide sequence ID" value="XM_016754943.1"/>
</dbReference>
<dbReference type="Pfam" id="PF00400">
    <property type="entry name" value="WD40"/>
    <property type="match status" value="4"/>
</dbReference>
<dbReference type="Proteomes" id="UP000053201">
    <property type="component" value="Unassembled WGS sequence"/>
</dbReference>
<feature type="repeat" description="WD" evidence="1">
    <location>
        <begin position="340"/>
        <end position="374"/>
    </location>
</feature>
<dbReference type="GO" id="GO:0043161">
    <property type="term" value="P:proteasome-mediated ubiquitin-dependent protein catabolic process"/>
    <property type="evidence" value="ECO:0007669"/>
    <property type="project" value="TreeGrafter"/>
</dbReference>
<keyword evidence="4" id="KW-1185">Reference proteome</keyword>
<dbReference type="GO" id="GO:0080008">
    <property type="term" value="C:Cul4-RING E3 ubiquitin ligase complex"/>
    <property type="evidence" value="ECO:0007669"/>
    <property type="project" value="TreeGrafter"/>
</dbReference>
<dbReference type="GeneID" id="27690026"/>
<dbReference type="InterPro" id="IPR051859">
    <property type="entry name" value="DCAF"/>
</dbReference>
<dbReference type="PROSITE" id="PS50082">
    <property type="entry name" value="WD_REPEATS_2"/>
    <property type="match status" value="2"/>
</dbReference>
<accession>A0A0L0H9Q1</accession>
<dbReference type="EMBL" id="KQ257462">
    <property type="protein sequence ID" value="KNC97741.1"/>
    <property type="molecule type" value="Genomic_DNA"/>
</dbReference>
<dbReference type="PROSITE" id="PS50294">
    <property type="entry name" value="WD_REPEATS_REGION"/>
    <property type="match status" value="2"/>
</dbReference>
<feature type="region of interest" description="Disordered" evidence="2">
    <location>
        <begin position="69"/>
        <end position="89"/>
    </location>
</feature>
<evidence type="ECO:0000256" key="1">
    <source>
        <dbReference type="PROSITE-ProRule" id="PRU00221"/>
    </source>
</evidence>
<feature type="repeat" description="WD" evidence="1">
    <location>
        <begin position="388"/>
        <end position="422"/>
    </location>
</feature>
<dbReference type="VEuPathDB" id="FungiDB:SPPG_06743"/>
<dbReference type="OrthoDB" id="63070at2759"/>
<sequence>MDMKLTRIQALGMDRDSVKVAELLGLQLVGLGQAESCDGLPRLPNQQPRVTHRVHLQCSFANADNAVKMETDASDDDREYEEEEEDDFEEMEDDFMDFDGLEGEYDDELQLDNSEAVQFILSSALSQGGSSHLNPRKTPYLHKDNRSEDATQTPAGASSAAERRKHSVYRILKSRETGLMNTQNTLPIAKRFIPNQTKAVVDKYGARAYSGQFSEDGKFFFSCTQDFHVHLYDTSDLNDIRRQRSINAEVGRWTITDCALSPDNRHMIYSSITPIVHLTRAQLDRDDPEQIPLDFDQHFDSNFGIWSIRFSGDGREIVAGTSNNLIVVYDIETRSILHQIPGHTDDVNAVCYAEPMSSHVLFSASDDSFVKVWDRRSLGRNAQPAGVLVGHTEGITYVSSKGDNRYALTNGKDQHMKMWDVRKMMEPNQVRKDLTLRTGYYSEDWDYRIMRYPGSVEFRHPKDCSVQTFTGHSVLKTLIRCHFSPPASTGQRFVYTGSEDGIIRIFALDGTLVQALDPADALKAASFDDAELANHAIFELLRPRMMHKGGVTRDVSWHPDLPCIISTSWCGAGGAFGATVKHEYVEQLNP</sequence>
<dbReference type="InterPro" id="IPR001680">
    <property type="entry name" value="WD40_rpt"/>
</dbReference>
<name>A0A0L0H9Q1_SPIPD</name>
<dbReference type="OMA" id="EHTFPQM"/>
<dbReference type="SMART" id="SM00320">
    <property type="entry name" value="WD40"/>
    <property type="match status" value="6"/>
</dbReference>
<reference evidence="3 4" key="1">
    <citation type="submission" date="2009-08" db="EMBL/GenBank/DDBJ databases">
        <title>The Genome Sequence of Spizellomyces punctatus strain DAOM BR117.</title>
        <authorList>
            <consortium name="The Broad Institute Genome Sequencing Platform"/>
            <person name="Russ C."/>
            <person name="Cuomo C."/>
            <person name="Shea T."/>
            <person name="Young S.K."/>
            <person name="Zeng Q."/>
            <person name="Koehrsen M."/>
            <person name="Haas B."/>
            <person name="Borodovsky M."/>
            <person name="Guigo R."/>
            <person name="Alvarado L."/>
            <person name="Berlin A."/>
            <person name="Bochicchio J."/>
            <person name="Borenstein D."/>
            <person name="Chapman S."/>
            <person name="Chen Z."/>
            <person name="Engels R."/>
            <person name="Freedman E."/>
            <person name="Gellesch M."/>
            <person name="Goldberg J."/>
            <person name="Griggs A."/>
            <person name="Gujja S."/>
            <person name="Heiman D."/>
            <person name="Hepburn T."/>
            <person name="Howarth C."/>
            <person name="Jen D."/>
            <person name="Larson L."/>
            <person name="Lewis B."/>
            <person name="Mehta T."/>
            <person name="Park D."/>
            <person name="Pearson M."/>
            <person name="Roberts A."/>
            <person name="Saif S."/>
            <person name="Shenoy N."/>
            <person name="Sisk P."/>
            <person name="Stolte C."/>
            <person name="Sykes S."/>
            <person name="Thomson T."/>
            <person name="Walk T."/>
            <person name="White J."/>
            <person name="Yandava C."/>
            <person name="Burger G."/>
            <person name="Gray M.W."/>
            <person name="Holland P.W.H."/>
            <person name="King N."/>
            <person name="Lang F.B.F."/>
            <person name="Roger A.J."/>
            <person name="Ruiz-Trillo I."/>
            <person name="Lander E."/>
            <person name="Nusbaum C."/>
        </authorList>
    </citation>
    <scope>NUCLEOTIDE SEQUENCE [LARGE SCALE GENOMIC DNA]</scope>
    <source>
        <strain evidence="3 4">DAOM BR117</strain>
    </source>
</reference>
<feature type="region of interest" description="Disordered" evidence="2">
    <location>
        <begin position="126"/>
        <end position="165"/>
    </location>
</feature>
<evidence type="ECO:0000313" key="3">
    <source>
        <dbReference type="EMBL" id="KNC97741.1"/>
    </source>
</evidence>
<dbReference type="STRING" id="645134.A0A0L0H9Q1"/>
<dbReference type="Gene3D" id="2.130.10.10">
    <property type="entry name" value="YVTN repeat-like/Quinoprotein amine dehydrogenase"/>
    <property type="match status" value="2"/>
</dbReference>
<proteinExistence type="predicted"/>
<organism evidence="3 4">
    <name type="scientific">Spizellomyces punctatus (strain DAOM BR117)</name>
    <dbReference type="NCBI Taxonomy" id="645134"/>
    <lineage>
        <taxon>Eukaryota</taxon>
        <taxon>Fungi</taxon>
        <taxon>Fungi incertae sedis</taxon>
        <taxon>Chytridiomycota</taxon>
        <taxon>Chytridiomycota incertae sedis</taxon>
        <taxon>Chytridiomycetes</taxon>
        <taxon>Spizellomycetales</taxon>
        <taxon>Spizellomycetaceae</taxon>
        <taxon>Spizellomyces</taxon>
    </lineage>
</organism>
<evidence type="ECO:0000256" key="2">
    <source>
        <dbReference type="SAM" id="MobiDB-lite"/>
    </source>
</evidence>
<dbReference type="eggNOG" id="KOG0266">
    <property type="taxonomic scope" value="Eukaryota"/>
</dbReference>
<gene>
    <name evidence="3" type="ORF">SPPG_06743</name>
</gene>
<keyword evidence="1" id="KW-0853">WD repeat</keyword>
<dbReference type="InterPro" id="IPR015943">
    <property type="entry name" value="WD40/YVTN_repeat-like_dom_sf"/>
</dbReference>
<protein>
    <submittedName>
        <fullName evidence="3">Uncharacterized protein</fullName>
    </submittedName>
</protein>
<feature type="compositionally biased region" description="Acidic residues" evidence="2">
    <location>
        <begin position="72"/>
        <end position="89"/>
    </location>
</feature>
<dbReference type="PANTHER" id="PTHR19847:SF7">
    <property type="entry name" value="DDB1- AND CUL4-ASSOCIATED FACTOR 11"/>
    <property type="match status" value="1"/>
</dbReference>
<evidence type="ECO:0000313" key="4">
    <source>
        <dbReference type="Proteomes" id="UP000053201"/>
    </source>
</evidence>
<dbReference type="AlphaFoldDB" id="A0A0L0H9Q1"/>
<dbReference type="InParanoid" id="A0A0L0H9Q1"/>
<dbReference type="InterPro" id="IPR036322">
    <property type="entry name" value="WD40_repeat_dom_sf"/>
</dbReference>
<dbReference type="SUPFAM" id="SSF50978">
    <property type="entry name" value="WD40 repeat-like"/>
    <property type="match status" value="1"/>
</dbReference>
<dbReference type="PANTHER" id="PTHR19847">
    <property type="entry name" value="DDB1- AND CUL4-ASSOCIATED FACTOR 11"/>
    <property type="match status" value="1"/>
</dbReference>